<name>A0A0E9V4F7_ANGAN</name>
<evidence type="ECO:0000256" key="1">
    <source>
        <dbReference type="SAM" id="MobiDB-lite"/>
    </source>
</evidence>
<dbReference type="AlphaFoldDB" id="A0A0E9V4F7"/>
<protein>
    <submittedName>
        <fullName evidence="2">Uncharacterized protein</fullName>
    </submittedName>
</protein>
<dbReference type="EMBL" id="GBXM01035573">
    <property type="protein sequence ID" value="JAH73004.1"/>
    <property type="molecule type" value="Transcribed_RNA"/>
</dbReference>
<accession>A0A0E9V4F7</accession>
<evidence type="ECO:0000313" key="2">
    <source>
        <dbReference type="EMBL" id="JAH73004.1"/>
    </source>
</evidence>
<organism evidence="2">
    <name type="scientific">Anguilla anguilla</name>
    <name type="common">European freshwater eel</name>
    <name type="synonym">Muraena anguilla</name>
    <dbReference type="NCBI Taxonomy" id="7936"/>
    <lineage>
        <taxon>Eukaryota</taxon>
        <taxon>Metazoa</taxon>
        <taxon>Chordata</taxon>
        <taxon>Craniata</taxon>
        <taxon>Vertebrata</taxon>
        <taxon>Euteleostomi</taxon>
        <taxon>Actinopterygii</taxon>
        <taxon>Neopterygii</taxon>
        <taxon>Teleostei</taxon>
        <taxon>Anguilliformes</taxon>
        <taxon>Anguillidae</taxon>
        <taxon>Anguilla</taxon>
    </lineage>
</organism>
<reference evidence="2" key="1">
    <citation type="submission" date="2014-11" db="EMBL/GenBank/DDBJ databases">
        <authorList>
            <person name="Amaro Gonzalez C."/>
        </authorList>
    </citation>
    <scope>NUCLEOTIDE SEQUENCE</scope>
</reference>
<sequence length="27" mass="3050">MSHSNKRQGLPFLLGGRHQGTFPKLEI</sequence>
<proteinExistence type="predicted"/>
<reference evidence="2" key="2">
    <citation type="journal article" date="2015" name="Fish Shellfish Immunol.">
        <title>Early steps in the European eel (Anguilla anguilla)-Vibrio vulnificus interaction in the gills: Role of the RtxA13 toxin.</title>
        <authorList>
            <person name="Callol A."/>
            <person name="Pajuelo D."/>
            <person name="Ebbesson L."/>
            <person name="Teles M."/>
            <person name="MacKenzie S."/>
            <person name="Amaro C."/>
        </authorList>
    </citation>
    <scope>NUCLEOTIDE SEQUENCE</scope>
</reference>
<feature type="region of interest" description="Disordered" evidence="1">
    <location>
        <begin position="1"/>
        <end position="27"/>
    </location>
</feature>